<organism evidence="2 3">
    <name type="scientific">Ensete ventricosum</name>
    <name type="common">Abyssinian banana</name>
    <name type="synonym">Musa ensete</name>
    <dbReference type="NCBI Taxonomy" id="4639"/>
    <lineage>
        <taxon>Eukaryota</taxon>
        <taxon>Viridiplantae</taxon>
        <taxon>Streptophyta</taxon>
        <taxon>Embryophyta</taxon>
        <taxon>Tracheophyta</taxon>
        <taxon>Spermatophyta</taxon>
        <taxon>Magnoliopsida</taxon>
        <taxon>Liliopsida</taxon>
        <taxon>Zingiberales</taxon>
        <taxon>Musaceae</taxon>
        <taxon>Ensete</taxon>
    </lineage>
</organism>
<evidence type="ECO:0000313" key="2">
    <source>
        <dbReference type="EMBL" id="RRT70052.1"/>
    </source>
</evidence>
<feature type="region of interest" description="Disordered" evidence="1">
    <location>
        <begin position="88"/>
        <end position="118"/>
    </location>
</feature>
<evidence type="ECO:0000313" key="3">
    <source>
        <dbReference type="Proteomes" id="UP000287651"/>
    </source>
</evidence>
<reference evidence="2 3" key="1">
    <citation type="journal article" date="2014" name="Agronomy (Basel)">
        <title>A Draft Genome Sequence for Ensete ventricosum, the Drought-Tolerant Tree Against Hunger.</title>
        <authorList>
            <person name="Harrison J."/>
            <person name="Moore K.A."/>
            <person name="Paszkiewicz K."/>
            <person name="Jones T."/>
            <person name="Grant M."/>
            <person name="Ambacheew D."/>
            <person name="Muzemil S."/>
            <person name="Studholme D.J."/>
        </authorList>
    </citation>
    <scope>NUCLEOTIDE SEQUENCE [LARGE SCALE GENOMIC DNA]</scope>
</reference>
<name>A0A427A1I0_ENSVE</name>
<protein>
    <submittedName>
        <fullName evidence="2">Uncharacterized protein</fullName>
    </submittedName>
</protein>
<sequence length="135" mass="15557">MVRLHGCRWSWLQRGYDCNGVKTGQRSAQLLQRRTVVVWSERPLLAVFTLMLAAIKAVGSERLLQFWLRFGGVLGLRWKWMKVKEGGFRSGVHGNREDEDNEPSEERLKPKDEAMEEEPQLADYAVHALADYSNP</sequence>
<gene>
    <name evidence="2" type="ORF">B296_00032134</name>
</gene>
<evidence type="ECO:0000256" key="1">
    <source>
        <dbReference type="SAM" id="MobiDB-lite"/>
    </source>
</evidence>
<feature type="compositionally biased region" description="Basic and acidic residues" evidence="1">
    <location>
        <begin position="104"/>
        <end position="113"/>
    </location>
</feature>
<accession>A0A427A1I0</accession>
<comment type="caution">
    <text evidence="2">The sequence shown here is derived from an EMBL/GenBank/DDBJ whole genome shotgun (WGS) entry which is preliminary data.</text>
</comment>
<dbReference type="AlphaFoldDB" id="A0A427A1I0"/>
<dbReference type="Proteomes" id="UP000287651">
    <property type="component" value="Unassembled WGS sequence"/>
</dbReference>
<proteinExistence type="predicted"/>
<dbReference type="EMBL" id="AMZH03004144">
    <property type="protein sequence ID" value="RRT70052.1"/>
    <property type="molecule type" value="Genomic_DNA"/>
</dbReference>